<name>R7YXB0_CONA1</name>
<dbReference type="RefSeq" id="XP_007781618.1">
    <property type="nucleotide sequence ID" value="XM_007783428.1"/>
</dbReference>
<evidence type="ECO:0000313" key="2">
    <source>
        <dbReference type="Proteomes" id="UP000016924"/>
    </source>
</evidence>
<evidence type="ECO:0000313" key="1">
    <source>
        <dbReference type="EMBL" id="EON66301.1"/>
    </source>
</evidence>
<proteinExistence type="predicted"/>
<dbReference type="HOGENOM" id="CLU_1461230_0_0_1"/>
<dbReference type="AlphaFoldDB" id="R7YXB0"/>
<organism evidence="1 2">
    <name type="scientific">Coniosporium apollinis (strain CBS 100218)</name>
    <name type="common">Rock-inhabiting black yeast</name>
    <dbReference type="NCBI Taxonomy" id="1168221"/>
    <lineage>
        <taxon>Eukaryota</taxon>
        <taxon>Fungi</taxon>
        <taxon>Dikarya</taxon>
        <taxon>Ascomycota</taxon>
        <taxon>Pezizomycotina</taxon>
        <taxon>Dothideomycetes</taxon>
        <taxon>Dothideomycetes incertae sedis</taxon>
        <taxon>Coniosporium</taxon>
    </lineage>
</organism>
<protein>
    <submittedName>
        <fullName evidence="1">Uncharacterized protein</fullName>
    </submittedName>
</protein>
<dbReference type="OrthoDB" id="10509704at2759"/>
<sequence length="185" mass="20846">MGMSPATPFGHHHFPTNGVQSYEMIVQQKPEWQINLAMRIWFTFGDLDGGCPRDHPIAPTEFPKSGNNLYTESLSRQVAALQWSMRVLDPASPSAMVRQEKASFIRPQRPSFKACINIVKRVLIQGELYFAFDTISSAQEAADDVALIRGGEWLIEFITLGDFSLVSLSRPECIDELEGQTFRPR</sequence>
<dbReference type="Proteomes" id="UP000016924">
    <property type="component" value="Unassembled WGS sequence"/>
</dbReference>
<gene>
    <name evidence="1" type="ORF">W97_05694</name>
</gene>
<keyword evidence="2" id="KW-1185">Reference proteome</keyword>
<dbReference type="GeneID" id="19903005"/>
<accession>R7YXB0</accession>
<reference evidence="2" key="1">
    <citation type="submission" date="2012-06" db="EMBL/GenBank/DDBJ databases">
        <title>The genome sequence of Coniosporium apollinis CBS 100218.</title>
        <authorList>
            <consortium name="The Broad Institute Genome Sequencing Platform"/>
            <person name="Cuomo C."/>
            <person name="Gorbushina A."/>
            <person name="Noack S."/>
            <person name="Walker B."/>
            <person name="Young S.K."/>
            <person name="Zeng Q."/>
            <person name="Gargeya S."/>
            <person name="Fitzgerald M."/>
            <person name="Haas B."/>
            <person name="Abouelleil A."/>
            <person name="Alvarado L."/>
            <person name="Arachchi H.M."/>
            <person name="Berlin A.M."/>
            <person name="Chapman S.B."/>
            <person name="Goldberg J."/>
            <person name="Griggs A."/>
            <person name="Gujja S."/>
            <person name="Hansen M."/>
            <person name="Howarth C."/>
            <person name="Imamovic A."/>
            <person name="Larimer J."/>
            <person name="McCowan C."/>
            <person name="Montmayeur A."/>
            <person name="Murphy C."/>
            <person name="Neiman D."/>
            <person name="Pearson M."/>
            <person name="Priest M."/>
            <person name="Roberts A."/>
            <person name="Saif S."/>
            <person name="Shea T."/>
            <person name="Sisk P."/>
            <person name="Sykes S."/>
            <person name="Wortman J."/>
            <person name="Nusbaum C."/>
            <person name="Birren B."/>
        </authorList>
    </citation>
    <scope>NUCLEOTIDE SEQUENCE [LARGE SCALE GENOMIC DNA]</scope>
    <source>
        <strain evidence="2">CBS 100218</strain>
    </source>
</reference>
<dbReference type="EMBL" id="JH767579">
    <property type="protein sequence ID" value="EON66301.1"/>
    <property type="molecule type" value="Genomic_DNA"/>
</dbReference>